<dbReference type="FunFam" id="1.20.1070.10:FF:000464">
    <property type="entry name" value="Trace amine-associated receptor 1"/>
    <property type="match status" value="1"/>
</dbReference>
<protein>
    <recommendedName>
        <fullName evidence="10">G-protein coupled receptors family 1 profile domain-containing protein</fullName>
    </recommendedName>
</protein>
<dbReference type="InterPro" id="IPR050125">
    <property type="entry name" value="GPCR_opsins"/>
</dbReference>
<dbReference type="SUPFAM" id="SSF81321">
    <property type="entry name" value="Family A G protein-coupled receptor-like"/>
    <property type="match status" value="1"/>
</dbReference>
<evidence type="ECO:0000256" key="7">
    <source>
        <dbReference type="ARBA" id="ARBA00023224"/>
    </source>
</evidence>
<evidence type="ECO:0000256" key="1">
    <source>
        <dbReference type="ARBA" id="ARBA00004141"/>
    </source>
</evidence>
<dbReference type="GO" id="GO:0005886">
    <property type="term" value="C:plasma membrane"/>
    <property type="evidence" value="ECO:0000318"/>
    <property type="project" value="GO_Central"/>
</dbReference>
<keyword evidence="12" id="KW-1185">Reference proteome</keyword>
<keyword evidence="6" id="KW-0675">Receptor</keyword>
<dbReference type="Proteomes" id="UP000018468">
    <property type="component" value="Linkage group LG7"/>
</dbReference>
<evidence type="ECO:0000256" key="4">
    <source>
        <dbReference type="ARBA" id="ARBA00023040"/>
    </source>
</evidence>
<feature type="transmembrane region" description="Helical" evidence="8">
    <location>
        <begin position="124"/>
        <end position="149"/>
    </location>
</feature>
<feature type="transmembrane region" description="Helical" evidence="8">
    <location>
        <begin position="6"/>
        <end position="31"/>
    </location>
</feature>
<evidence type="ECO:0000256" key="9">
    <source>
        <dbReference type="SAM" id="SignalP"/>
    </source>
</evidence>
<dbReference type="GO" id="GO:0008020">
    <property type="term" value="F:G protein-coupled photoreceptor activity"/>
    <property type="evidence" value="ECO:0000318"/>
    <property type="project" value="GO_Central"/>
</dbReference>
<dbReference type="STRING" id="7918.ENSLOCP00000011512"/>
<evidence type="ECO:0000313" key="11">
    <source>
        <dbReference type="Ensembl" id="ENSLOCP00000011512.1"/>
    </source>
</evidence>
<feature type="chain" id="PRO_5004868236" description="G-protein coupled receptors family 1 profile domain-containing protein" evidence="9">
    <location>
        <begin position="19"/>
        <end position="317"/>
    </location>
</feature>
<keyword evidence="2 8" id="KW-0812">Transmembrane</keyword>
<dbReference type="Ensembl" id="ENSLOCT00000011529.1">
    <property type="protein sequence ID" value="ENSLOCP00000011512.1"/>
    <property type="gene ID" value="ENSLOCG00000009429.1"/>
</dbReference>
<dbReference type="PANTHER" id="PTHR24240">
    <property type="entry name" value="OPSIN"/>
    <property type="match status" value="1"/>
</dbReference>
<evidence type="ECO:0000259" key="10">
    <source>
        <dbReference type="PROSITE" id="PS50262"/>
    </source>
</evidence>
<sequence length="317" mass="35866">MPLIALLYALAMITTSIGSVCGNVMLLLVVAFNTKLQTETWALTLNFCICDLILGLSAIPFGIHNSLSGVEGYDTKSILCQSNAFVYVLLQLASVHSLTWATIDKFTEICFALQYAQLFTKKRTWVILSFLWMYCLLNACFPFMGFGSYRYSENKFICMPRFQPSSKSYSIIIIVIGVIIPIMIMCSLYIYIVYIARNQALRGTFVCNDQHCYYVPANNYIRSSIVMISTAVTSHNSDHAGSSNKNLRKVCLLVCWMPYITVSFFETFTEYSIPPVADAVATWLVLLTSALNPWVNSMTQKKYRKALRGSLKKLRQR</sequence>
<dbReference type="PRINTS" id="PR00237">
    <property type="entry name" value="GPCRRHODOPSN"/>
</dbReference>
<dbReference type="OMA" id="MIGSSIC"/>
<feature type="transmembrane region" description="Helical" evidence="8">
    <location>
        <begin position="275"/>
        <end position="295"/>
    </location>
</feature>
<reference evidence="12" key="1">
    <citation type="submission" date="2011-12" db="EMBL/GenBank/DDBJ databases">
        <title>The Draft Genome of Lepisosteus oculatus.</title>
        <authorList>
            <consortium name="The Broad Institute Genome Assembly &amp; Analysis Group"/>
            <consortium name="Computational R&amp;D Group"/>
            <consortium name="and Sequencing Platform"/>
            <person name="Di Palma F."/>
            <person name="Alfoldi J."/>
            <person name="Johnson J."/>
            <person name="Berlin A."/>
            <person name="Gnerre S."/>
            <person name="Jaffe D."/>
            <person name="MacCallum I."/>
            <person name="Young S."/>
            <person name="Walker B.J."/>
            <person name="Lander E.S."/>
            <person name="Lindblad-Toh K."/>
        </authorList>
    </citation>
    <scope>NUCLEOTIDE SEQUENCE [LARGE SCALE GENOMIC DNA]</scope>
</reference>
<dbReference type="AlphaFoldDB" id="W5MT03"/>
<dbReference type="InterPro" id="IPR000276">
    <property type="entry name" value="GPCR_Rhodpsn"/>
</dbReference>
<reference evidence="11" key="3">
    <citation type="submission" date="2025-09" db="UniProtKB">
        <authorList>
            <consortium name="Ensembl"/>
        </authorList>
    </citation>
    <scope>IDENTIFICATION</scope>
</reference>
<feature type="domain" description="G-protein coupled receptors family 1 profile" evidence="10">
    <location>
        <begin position="22"/>
        <end position="296"/>
    </location>
</feature>
<feature type="transmembrane region" description="Helical" evidence="8">
    <location>
        <begin position="250"/>
        <end position="269"/>
    </location>
</feature>
<dbReference type="EMBL" id="AHAT01003867">
    <property type="status" value="NOT_ANNOTATED_CDS"/>
    <property type="molecule type" value="Genomic_DNA"/>
</dbReference>
<evidence type="ECO:0000256" key="5">
    <source>
        <dbReference type="ARBA" id="ARBA00023136"/>
    </source>
</evidence>
<name>W5MT03_LEPOC</name>
<dbReference type="Gene3D" id="1.20.1070.10">
    <property type="entry name" value="Rhodopsin 7-helix transmembrane proteins"/>
    <property type="match status" value="1"/>
</dbReference>
<dbReference type="HOGENOM" id="CLU_009579_3_3_1"/>
<evidence type="ECO:0000256" key="6">
    <source>
        <dbReference type="ARBA" id="ARBA00023170"/>
    </source>
</evidence>
<reference evidence="11" key="2">
    <citation type="submission" date="2025-08" db="UniProtKB">
        <authorList>
            <consortium name="Ensembl"/>
        </authorList>
    </citation>
    <scope>IDENTIFICATION</scope>
</reference>
<evidence type="ECO:0000256" key="8">
    <source>
        <dbReference type="SAM" id="Phobius"/>
    </source>
</evidence>
<dbReference type="PROSITE" id="PS50262">
    <property type="entry name" value="G_PROTEIN_RECEP_F1_2"/>
    <property type="match status" value="1"/>
</dbReference>
<keyword evidence="4" id="KW-0297">G-protein coupled receptor</keyword>
<dbReference type="Bgee" id="ENSLOCG00000009429">
    <property type="expression patterns" value="Expressed in pharyngeal gill and 4 other cell types or tissues"/>
</dbReference>
<organism evidence="11 12">
    <name type="scientific">Lepisosteus oculatus</name>
    <name type="common">Spotted gar</name>
    <dbReference type="NCBI Taxonomy" id="7918"/>
    <lineage>
        <taxon>Eukaryota</taxon>
        <taxon>Metazoa</taxon>
        <taxon>Chordata</taxon>
        <taxon>Craniata</taxon>
        <taxon>Vertebrata</taxon>
        <taxon>Euteleostomi</taxon>
        <taxon>Actinopterygii</taxon>
        <taxon>Neopterygii</taxon>
        <taxon>Holostei</taxon>
        <taxon>Semionotiformes</taxon>
        <taxon>Lepisosteidae</taxon>
        <taxon>Lepisosteus</taxon>
    </lineage>
</organism>
<dbReference type="Pfam" id="PF00001">
    <property type="entry name" value="7tm_1"/>
    <property type="match status" value="1"/>
</dbReference>
<feature type="signal peptide" evidence="9">
    <location>
        <begin position="1"/>
        <end position="18"/>
    </location>
</feature>
<dbReference type="InterPro" id="IPR017452">
    <property type="entry name" value="GPCR_Rhodpsn_7TM"/>
</dbReference>
<comment type="subcellular location">
    <subcellularLocation>
        <location evidence="1">Membrane</location>
        <topology evidence="1">Multi-pass membrane protein</topology>
    </subcellularLocation>
</comment>
<feature type="transmembrane region" description="Helical" evidence="8">
    <location>
        <begin position="169"/>
        <end position="192"/>
    </location>
</feature>
<proteinExistence type="predicted"/>
<dbReference type="GO" id="GO:0007186">
    <property type="term" value="P:G protein-coupled receptor signaling pathway"/>
    <property type="evidence" value="ECO:0000318"/>
    <property type="project" value="GO_Central"/>
</dbReference>
<dbReference type="CDD" id="cd00637">
    <property type="entry name" value="7tm_classA_rhodopsin-like"/>
    <property type="match status" value="1"/>
</dbReference>
<feature type="transmembrane region" description="Helical" evidence="8">
    <location>
        <begin position="43"/>
        <end position="64"/>
    </location>
</feature>
<accession>W5MT03</accession>
<evidence type="ECO:0000256" key="2">
    <source>
        <dbReference type="ARBA" id="ARBA00022692"/>
    </source>
</evidence>
<dbReference type="InParanoid" id="W5MT03"/>
<evidence type="ECO:0000256" key="3">
    <source>
        <dbReference type="ARBA" id="ARBA00022989"/>
    </source>
</evidence>
<keyword evidence="7" id="KW-0807">Transducer</keyword>
<dbReference type="GeneTree" id="ENSGT00940000167802"/>
<dbReference type="eggNOG" id="KOG3656">
    <property type="taxonomic scope" value="Eukaryota"/>
</dbReference>
<dbReference type="GO" id="GO:0071482">
    <property type="term" value="P:cellular response to light stimulus"/>
    <property type="evidence" value="ECO:0000318"/>
    <property type="project" value="GO_Central"/>
</dbReference>
<keyword evidence="3 8" id="KW-1133">Transmembrane helix</keyword>
<evidence type="ECO:0000313" key="12">
    <source>
        <dbReference type="Proteomes" id="UP000018468"/>
    </source>
</evidence>
<keyword evidence="5 8" id="KW-0472">Membrane</keyword>
<keyword evidence="9" id="KW-0732">Signal</keyword>
<feature type="transmembrane region" description="Helical" evidence="8">
    <location>
        <begin position="84"/>
        <end position="103"/>
    </location>
</feature>
<dbReference type="GO" id="GO:0007602">
    <property type="term" value="P:phototransduction"/>
    <property type="evidence" value="ECO:0000318"/>
    <property type="project" value="GO_Central"/>
</dbReference>